<dbReference type="PANTHER" id="PTHR48063:SF112">
    <property type="entry name" value="RECEPTOR LIKE PROTEIN 30-LIKE"/>
    <property type="match status" value="1"/>
</dbReference>
<accession>A0A6A4NJA2</accession>
<protein>
    <submittedName>
        <fullName evidence="12">Putative transferase</fullName>
    </submittedName>
</protein>
<dbReference type="GO" id="GO:0016020">
    <property type="term" value="C:membrane"/>
    <property type="evidence" value="ECO:0007669"/>
    <property type="project" value="UniProtKB-SubCell"/>
</dbReference>
<evidence type="ECO:0000313" key="12">
    <source>
        <dbReference type="EMBL" id="KAE9593736.1"/>
    </source>
</evidence>
<dbReference type="Pfam" id="PF00560">
    <property type="entry name" value="LRR_1"/>
    <property type="match status" value="2"/>
</dbReference>
<keyword evidence="4" id="KW-0732">Signal</keyword>
<evidence type="ECO:0000313" key="13">
    <source>
        <dbReference type="Proteomes" id="UP000447434"/>
    </source>
</evidence>
<evidence type="ECO:0000256" key="8">
    <source>
        <dbReference type="ARBA" id="ARBA00023170"/>
    </source>
</evidence>
<dbReference type="InterPro" id="IPR046956">
    <property type="entry name" value="RLP23-like"/>
</dbReference>
<evidence type="ECO:0000256" key="6">
    <source>
        <dbReference type="ARBA" id="ARBA00022989"/>
    </source>
</evidence>
<dbReference type="EMBL" id="WOCE01000018">
    <property type="protein sequence ID" value="KAE9593736.1"/>
    <property type="molecule type" value="Genomic_DNA"/>
</dbReference>
<keyword evidence="7 10" id="KW-0472">Membrane</keyword>
<keyword evidence="9" id="KW-0325">Glycoprotein</keyword>
<gene>
    <name evidence="12" type="ORF">Lalb_Chr18g0046261</name>
</gene>
<evidence type="ECO:0000256" key="4">
    <source>
        <dbReference type="ARBA" id="ARBA00022729"/>
    </source>
</evidence>
<evidence type="ECO:0000256" key="1">
    <source>
        <dbReference type="ARBA" id="ARBA00004479"/>
    </source>
</evidence>
<dbReference type="Gene3D" id="3.80.10.10">
    <property type="entry name" value="Ribonuclease Inhibitor"/>
    <property type="match status" value="1"/>
</dbReference>
<dbReference type="AlphaFoldDB" id="A0A6A4NJA2"/>
<keyword evidence="3 10" id="KW-0812">Transmembrane</keyword>
<evidence type="ECO:0000256" key="5">
    <source>
        <dbReference type="ARBA" id="ARBA00022737"/>
    </source>
</evidence>
<comment type="subcellular location">
    <subcellularLocation>
        <location evidence="1">Membrane</location>
        <topology evidence="1">Single-pass type I membrane protein</topology>
    </subcellularLocation>
</comment>
<evidence type="ECO:0000256" key="3">
    <source>
        <dbReference type="ARBA" id="ARBA00022692"/>
    </source>
</evidence>
<keyword evidence="6 10" id="KW-1133">Transmembrane helix</keyword>
<keyword evidence="13" id="KW-1185">Reference proteome</keyword>
<dbReference type="Proteomes" id="UP000447434">
    <property type="component" value="Chromosome 18"/>
</dbReference>
<feature type="transmembrane region" description="Helical" evidence="10">
    <location>
        <begin position="213"/>
        <end position="236"/>
    </location>
</feature>
<evidence type="ECO:0000256" key="9">
    <source>
        <dbReference type="ARBA" id="ARBA00023180"/>
    </source>
</evidence>
<keyword evidence="12" id="KW-0808">Transferase</keyword>
<name>A0A6A4NJA2_LUPAL</name>
<reference evidence="13" key="1">
    <citation type="journal article" date="2020" name="Nat. Commun.">
        <title>Genome sequence of the cluster root forming white lupin.</title>
        <authorList>
            <person name="Hufnagel B."/>
            <person name="Marques A."/>
            <person name="Soriano A."/>
            <person name="Marques L."/>
            <person name="Divol F."/>
            <person name="Doumas P."/>
            <person name="Sallet E."/>
            <person name="Mancinotti D."/>
            <person name="Carrere S."/>
            <person name="Marande W."/>
            <person name="Arribat S."/>
            <person name="Keller J."/>
            <person name="Huneau C."/>
            <person name="Blein T."/>
            <person name="Aime D."/>
            <person name="Laguerre M."/>
            <person name="Taylor J."/>
            <person name="Schubert V."/>
            <person name="Nelson M."/>
            <person name="Geu-Flores F."/>
            <person name="Crespi M."/>
            <person name="Gallardo-Guerrero K."/>
            <person name="Delaux P.-M."/>
            <person name="Salse J."/>
            <person name="Berges H."/>
            <person name="Guyot R."/>
            <person name="Gouzy J."/>
            <person name="Peret B."/>
        </authorList>
    </citation>
    <scope>NUCLEOTIDE SEQUENCE [LARGE SCALE GENOMIC DNA]</scope>
    <source>
        <strain evidence="13">cv. Amiga</strain>
    </source>
</reference>
<dbReference type="InterPro" id="IPR013210">
    <property type="entry name" value="LRR_N_plant-typ"/>
</dbReference>
<proteinExistence type="predicted"/>
<dbReference type="PANTHER" id="PTHR48063">
    <property type="entry name" value="LRR RECEPTOR-LIKE KINASE"/>
    <property type="match status" value="1"/>
</dbReference>
<keyword evidence="8" id="KW-0675">Receptor</keyword>
<evidence type="ECO:0000256" key="2">
    <source>
        <dbReference type="ARBA" id="ARBA00022614"/>
    </source>
</evidence>
<organism evidence="12 13">
    <name type="scientific">Lupinus albus</name>
    <name type="common">White lupine</name>
    <name type="synonym">Lupinus termis</name>
    <dbReference type="NCBI Taxonomy" id="3870"/>
    <lineage>
        <taxon>Eukaryota</taxon>
        <taxon>Viridiplantae</taxon>
        <taxon>Streptophyta</taxon>
        <taxon>Embryophyta</taxon>
        <taxon>Tracheophyta</taxon>
        <taxon>Spermatophyta</taxon>
        <taxon>Magnoliopsida</taxon>
        <taxon>eudicotyledons</taxon>
        <taxon>Gunneridae</taxon>
        <taxon>Pentapetalae</taxon>
        <taxon>rosids</taxon>
        <taxon>fabids</taxon>
        <taxon>Fabales</taxon>
        <taxon>Fabaceae</taxon>
        <taxon>Papilionoideae</taxon>
        <taxon>50 kb inversion clade</taxon>
        <taxon>genistoids sensu lato</taxon>
        <taxon>core genistoids</taxon>
        <taxon>Genisteae</taxon>
        <taxon>Lupinus</taxon>
    </lineage>
</organism>
<evidence type="ECO:0000256" key="10">
    <source>
        <dbReference type="SAM" id="Phobius"/>
    </source>
</evidence>
<dbReference type="GO" id="GO:0016740">
    <property type="term" value="F:transferase activity"/>
    <property type="evidence" value="ECO:0007669"/>
    <property type="project" value="UniProtKB-KW"/>
</dbReference>
<dbReference type="InterPro" id="IPR001611">
    <property type="entry name" value="Leu-rich_rpt"/>
</dbReference>
<dbReference type="Pfam" id="PF08263">
    <property type="entry name" value="LRRNT_2"/>
    <property type="match status" value="1"/>
</dbReference>
<dbReference type="InterPro" id="IPR032675">
    <property type="entry name" value="LRR_dom_sf"/>
</dbReference>
<dbReference type="SUPFAM" id="SSF52058">
    <property type="entry name" value="L domain-like"/>
    <property type="match status" value="1"/>
</dbReference>
<keyword evidence="5" id="KW-0677">Repeat</keyword>
<evidence type="ECO:0000259" key="11">
    <source>
        <dbReference type="Pfam" id="PF08263"/>
    </source>
</evidence>
<comment type="caution">
    <text evidence="12">The sequence shown here is derived from an EMBL/GenBank/DDBJ whole genome shotgun (WGS) entry which is preliminary data.</text>
</comment>
<sequence length="277" mass="31165">MHNKMNNIPIFISPSMRSYISVVFAVFFFLLVEISHICMSLPCISRENEALLKFKATLHDPSNRLSSWKGENLDASLLQLEYLSYLDLNGNDFYGSTIPNFIGSMRRLTYLSLSNAHFGGRVPTGLGNLTSLQLLDLSGVDLGREHDLFQFGKEAIGPVPTDNQFLTYEPSTYAANPYLCGHELQNKCPGDDFGEVPETKVYEDGKSDKEKKLLLYSVIAAGFGSGFWGVIGVLIVKKSWRYACLRWVEDAMDDIYVAVVIKVAKLKKWYVRNYVDG</sequence>
<feature type="domain" description="Leucine-rich repeat-containing N-terminal plant-type" evidence="11">
    <location>
        <begin position="47"/>
        <end position="69"/>
    </location>
</feature>
<evidence type="ECO:0000256" key="7">
    <source>
        <dbReference type="ARBA" id="ARBA00023136"/>
    </source>
</evidence>
<keyword evidence="2" id="KW-0433">Leucine-rich repeat</keyword>
<dbReference type="OrthoDB" id="1435759at2759"/>